<dbReference type="InterPro" id="IPR041459">
    <property type="entry name" value="MPTase-PolyVal"/>
</dbReference>
<feature type="domain" description="N-terminal" evidence="1">
    <location>
        <begin position="18"/>
        <end position="106"/>
    </location>
</feature>
<sequence length="308" mass="35195">MNKPNSTGRQPGTAITDEIETIVIVIDNQIKKGVSPLDETYTNFNKPFIRFARHASSGKLYQGTNHLLLTKIASNNFYMLEDWASAKEWQTLGETVRAGEKPHLALQRQYRSTGSTGTFKTVPMMTTVEVFNRCQLSSYQRPEYFPWQIPPTTFERLAIIDTFVENTKAVFEYGEFCPNYSTRIDTIRMPSAAMFIDTEQASSRENFYAMQFQQLAKWAMYQLRLVQQTTMGNVHANIAAELCAALLCERFHLNTLDTARHAAFIGEITSTLNENEFDVTQCKILAESAMRHLYSMQPFDCSYSVDFP</sequence>
<proteinExistence type="predicted"/>
<feature type="domain" description="Polyvalent protein metallopeptidase" evidence="2">
    <location>
        <begin position="160"/>
        <end position="276"/>
    </location>
</feature>
<dbReference type="InterPro" id="IPR013610">
    <property type="entry name" value="ArdC_N"/>
</dbReference>
<comment type="caution">
    <text evidence="3">The sequence shown here is derived from an EMBL/GenBank/DDBJ whole genome shotgun (WGS) entry which is preliminary data.</text>
</comment>
<protein>
    <submittedName>
        <fullName evidence="3">Uncharacterized protein</fullName>
    </submittedName>
</protein>
<reference evidence="3 4" key="1">
    <citation type="submission" date="2016-07" db="EMBL/GenBank/DDBJ databases">
        <title>Genomic analysis of zinc-resistant bacterium Mucilaginibacter pedocola TBZ30.</title>
        <authorList>
            <person name="Huang J."/>
            <person name="Tang J."/>
        </authorList>
    </citation>
    <scope>NUCLEOTIDE SEQUENCE [LARGE SCALE GENOMIC DNA]</scope>
    <source>
        <strain evidence="3 4">TBZ30</strain>
    </source>
</reference>
<evidence type="ECO:0000259" key="1">
    <source>
        <dbReference type="Pfam" id="PF08401"/>
    </source>
</evidence>
<dbReference type="GO" id="GO:0003697">
    <property type="term" value="F:single-stranded DNA binding"/>
    <property type="evidence" value="ECO:0007669"/>
    <property type="project" value="InterPro"/>
</dbReference>
<dbReference type="Pfam" id="PF08401">
    <property type="entry name" value="ArdcN"/>
    <property type="match status" value="1"/>
</dbReference>
<evidence type="ECO:0000313" key="3">
    <source>
        <dbReference type="EMBL" id="OOQ62190.1"/>
    </source>
</evidence>
<evidence type="ECO:0000313" key="4">
    <source>
        <dbReference type="Proteomes" id="UP000189739"/>
    </source>
</evidence>
<organism evidence="3 4">
    <name type="scientific">Mucilaginibacter pedocola</name>
    <dbReference type="NCBI Taxonomy" id="1792845"/>
    <lineage>
        <taxon>Bacteria</taxon>
        <taxon>Pseudomonadati</taxon>
        <taxon>Bacteroidota</taxon>
        <taxon>Sphingobacteriia</taxon>
        <taxon>Sphingobacteriales</taxon>
        <taxon>Sphingobacteriaceae</taxon>
        <taxon>Mucilaginibacter</taxon>
    </lineage>
</organism>
<dbReference type="EMBL" id="MBTF01000001">
    <property type="protein sequence ID" value="OOQ62190.1"/>
    <property type="molecule type" value="Genomic_DNA"/>
</dbReference>
<name>A0A1S9PMM2_9SPHI</name>
<gene>
    <name evidence="3" type="ORF">BC343_03865</name>
</gene>
<evidence type="ECO:0000259" key="2">
    <source>
        <dbReference type="Pfam" id="PF18818"/>
    </source>
</evidence>
<accession>A0A1S9PMM2</accession>
<dbReference type="AlphaFoldDB" id="A0A1S9PMM2"/>
<dbReference type="Pfam" id="PF18818">
    <property type="entry name" value="MPTase-PolyVal"/>
    <property type="match status" value="1"/>
</dbReference>
<dbReference type="STRING" id="1792845.BC343_03865"/>
<dbReference type="OrthoDB" id="9792687at2"/>
<keyword evidence="4" id="KW-1185">Reference proteome</keyword>
<dbReference type="RefSeq" id="WP_078346387.1">
    <property type="nucleotide sequence ID" value="NZ_MBTF01000001.1"/>
</dbReference>
<dbReference type="Proteomes" id="UP000189739">
    <property type="component" value="Unassembled WGS sequence"/>
</dbReference>